<dbReference type="GO" id="GO:0005886">
    <property type="term" value="C:plasma membrane"/>
    <property type="evidence" value="ECO:0007669"/>
    <property type="project" value="UniProtKB-SubCell"/>
</dbReference>
<keyword evidence="3" id="KW-0813">Transport</keyword>
<keyword evidence="5 15" id="KW-0762">Sugar transport</keyword>
<evidence type="ECO:0000256" key="7">
    <source>
        <dbReference type="ARBA" id="ARBA00022692"/>
    </source>
</evidence>
<feature type="transmembrane region" description="Helical" evidence="14">
    <location>
        <begin position="14"/>
        <end position="36"/>
    </location>
</feature>
<feature type="transmembrane region" description="Helical" evidence="14">
    <location>
        <begin position="384"/>
        <end position="405"/>
    </location>
</feature>
<evidence type="ECO:0000256" key="10">
    <source>
        <dbReference type="ARBA" id="ARBA00037387"/>
    </source>
</evidence>
<dbReference type="PANTHER" id="PTHR33843:SF4">
    <property type="entry name" value="ASCORBATE-SPECIFIC PTS SYSTEM EIIC COMPONENT"/>
    <property type="match status" value="1"/>
</dbReference>
<comment type="similarity">
    <text evidence="11">Belongs to the UlaA family.</text>
</comment>
<comment type="subunit">
    <text evidence="2">Homodimer.</text>
</comment>
<evidence type="ECO:0000256" key="1">
    <source>
        <dbReference type="ARBA" id="ARBA00004651"/>
    </source>
</evidence>
<dbReference type="InterPro" id="IPR051562">
    <property type="entry name" value="Ascorbate-PTS_EIIC"/>
</dbReference>
<evidence type="ECO:0000256" key="6">
    <source>
        <dbReference type="ARBA" id="ARBA00022683"/>
    </source>
</evidence>
<dbReference type="EMBL" id="DAAFQU010000001">
    <property type="protein sequence ID" value="HAB1104784.1"/>
    <property type="molecule type" value="Genomic_DNA"/>
</dbReference>
<dbReference type="Pfam" id="PF03611">
    <property type="entry name" value="EIIC-GAT"/>
    <property type="match status" value="1"/>
</dbReference>
<accession>A0A5V9ZKF3</accession>
<evidence type="ECO:0000256" key="14">
    <source>
        <dbReference type="SAM" id="Phobius"/>
    </source>
</evidence>
<feature type="transmembrane region" description="Helical" evidence="14">
    <location>
        <begin position="106"/>
        <end position="125"/>
    </location>
</feature>
<keyword evidence="6" id="KW-0598">Phosphotransferase system</keyword>
<dbReference type="NCBIfam" id="NF009550">
    <property type="entry name" value="PRK12997.1-1"/>
    <property type="match status" value="1"/>
</dbReference>
<evidence type="ECO:0000256" key="13">
    <source>
        <dbReference type="ARBA" id="ARBA00042859"/>
    </source>
</evidence>
<keyword evidence="7 14" id="KW-0812">Transmembrane</keyword>
<sequence>MEGVQTMFAKFIDVIQTFLTEPAILIGILVGVGYALDKKTPIKIITGMISAMVGLMMVLFGGFQFSATFKPVAEAVSKAYGVHGYLMDSYAMKAATQIALGDNFGYVGYVFVLAFFTNLLLVLFGRYTGAKGIFLTGNTGVSHSQAVLWLIVFWLGFGWVQSIVIAGVLTGVFWAFSTTLIVKPIAKVTNNAGFTIAHNQMLGLWFFSKFAHKFGDPEKHDAENLKLPGWLAIFNHNVTAIAIVMTLFVGGFLLATGIDNVQLMAKGKPWYIYIINLGLQFSMYMVILLQGVRMMVGEINGSFKGWQDRFIPNAIPAVDVAALLPFSPNAATLGFVFCTFGTIFSMGILLLIHSPIMVLPGFVPLFFSGGPIGVLANRMGGYRSVIICTFLLGIIQTFGTVWAIPLTGLAKEGVGWTGIFDWATLWPAICELLKFIASTFHLGPYSILLIRFI</sequence>
<name>A0A5V9ZKF3_SALEN</name>
<evidence type="ECO:0000256" key="12">
    <source>
        <dbReference type="ARBA" id="ARBA00039702"/>
    </source>
</evidence>
<feature type="transmembrane region" description="Helical" evidence="14">
    <location>
        <begin position="358"/>
        <end position="377"/>
    </location>
</feature>
<dbReference type="AlphaFoldDB" id="A0A5V9ZKF3"/>
<dbReference type="EMBL" id="AAHGMN010000011">
    <property type="protein sequence ID" value="EBV8334866.1"/>
    <property type="molecule type" value="Genomic_DNA"/>
</dbReference>
<reference evidence="15" key="2">
    <citation type="submission" date="2018-07" db="EMBL/GenBank/DDBJ databases">
        <authorList>
            <person name="Ashton P.M."/>
            <person name="Dallman T."/>
            <person name="Nair S."/>
            <person name="De Pinna E."/>
            <person name="Peters T."/>
            <person name="Grant K."/>
        </authorList>
    </citation>
    <scope>NUCLEOTIDE SEQUENCE</scope>
    <source>
        <strain evidence="15">29309</strain>
    </source>
</reference>
<gene>
    <name evidence="15" type="ORF">AU760_11475</name>
    <name evidence="16" type="ORF">GI613_02700</name>
</gene>
<dbReference type="GO" id="GO:0009401">
    <property type="term" value="P:phosphoenolpyruvate-dependent sugar phosphotransferase system"/>
    <property type="evidence" value="ECO:0007669"/>
    <property type="project" value="UniProtKB-KW"/>
</dbReference>
<keyword evidence="4" id="KW-1003">Cell membrane</keyword>
<evidence type="ECO:0000256" key="3">
    <source>
        <dbReference type="ARBA" id="ARBA00022448"/>
    </source>
</evidence>
<proteinExistence type="inferred from homology"/>
<organism evidence="15">
    <name type="scientific">Salmonella enteritidis</name>
    <dbReference type="NCBI Taxonomy" id="149539"/>
    <lineage>
        <taxon>Bacteria</taxon>
        <taxon>Pseudomonadati</taxon>
        <taxon>Pseudomonadota</taxon>
        <taxon>Gammaproteobacteria</taxon>
        <taxon>Enterobacterales</taxon>
        <taxon>Enterobacteriaceae</taxon>
        <taxon>Salmonella</taxon>
    </lineage>
</organism>
<evidence type="ECO:0000313" key="16">
    <source>
        <dbReference type="EMBL" id="HAB1104784.1"/>
    </source>
</evidence>
<feature type="transmembrane region" description="Helical" evidence="14">
    <location>
        <begin position="238"/>
        <end position="258"/>
    </location>
</feature>
<reference evidence="16" key="3">
    <citation type="submission" date="2019-02" db="EMBL/GenBank/DDBJ databases">
        <authorList>
            <consortium name="NCBI Pathogen Detection Project"/>
        </authorList>
    </citation>
    <scope>NUCLEOTIDE SEQUENCE</scope>
    <source>
        <strain evidence="16">ILBSalm5410226</strain>
    </source>
</reference>
<evidence type="ECO:0000256" key="8">
    <source>
        <dbReference type="ARBA" id="ARBA00022989"/>
    </source>
</evidence>
<dbReference type="InterPro" id="IPR004703">
    <property type="entry name" value="PTS_sugar-sp_permease"/>
</dbReference>
<evidence type="ECO:0000256" key="4">
    <source>
        <dbReference type="ARBA" id="ARBA00022475"/>
    </source>
</evidence>
<evidence type="ECO:0000256" key="5">
    <source>
        <dbReference type="ARBA" id="ARBA00022597"/>
    </source>
</evidence>
<comment type="caution">
    <text evidence="15">The sequence shown here is derived from an EMBL/GenBank/DDBJ whole genome shotgun (WGS) entry which is preliminary data.</text>
</comment>
<dbReference type="PANTHER" id="PTHR33843">
    <property type="entry name" value="ASCORBATE-SPECIFIC PTS SYSTEM EIIC COMPONENT"/>
    <property type="match status" value="1"/>
</dbReference>
<comment type="subcellular location">
    <subcellularLocation>
        <location evidence="1">Cell membrane</location>
        <topology evidence="1">Multi-pass membrane protein</topology>
    </subcellularLocation>
</comment>
<protein>
    <recommendedName>
        <fullName evidence="12">Ascorbate-specific PTS system EIIC component</fullName>
    </recommendedName>
    <alternativeName>
        <fullName evidence="13">Ascorbate-specific permease IIC component UlaA</fullName>
    </alternativeName>
</protein>
<feature type="transmembrane region" description="Helical" evidence="14">
    <location>
        <begin position="48"/>
        <end position="67"/>
    </location>
</feature>
<reference evidence="16" key="1">
    <citation type="journal article" date="2018" name="Genome Biol.">
        <title>SKESA: strategic k-mer extension for scrupulous assemblies.</title>
        <authorList>
            <person name="Souvorov A."/>
            <person name="Agarwala R."/>
            <person name="Lipman D.J."/>
        </authorList>
    </citation>
    <scope>NUCLEOTIDE SEQUENCE</scope>
    <source>
        <strain evidence="16">ILBSalm5410226</strain>
    </source>
</reference>
<evidence type="ECO:0000256" key="9">
    <source>
        <dbReference type="ARBA" id="ARBA00023136"/>
    </source>
</evidence>
<feature type="transmembrane region" description="Helical" evidence="14">
    <location>
        <begin position="333"/>
        <end position="352"/>
    </location>
</feature>
<keyword evidence="9 14" id="KW-0472">Membrane</keyword>
<evidence type="ECO:0000313" key="15">
    <source>
        <dbReference type="EMBL" id="EBV8334866.1"/>
    </source>
</evidence>
<evidence type="ECO:0000256" key="11">
    <source>
        <dbReference type="ARBA" id="ARBA00038218"/>
    </source>
</evidence>
<feature type="transmembrane region" description="Helical" evidence="14">
    <location>
        <begin position="270"/>
        <end position="290"/>
    </location>
</feature>
<feature type="transmembrane region" description="Helical" evidence="14">
    <location>
        <begin position="425"/>
        <end position="450"/>
    </location>
</feature>
<feature type="transmembrane region" description="Helical" evidence="14">
    <location>
        <begin position="146"/>
        <end position="176"/>
    </location>
</feature>
<keyword evidence="8 14" id="KW-1133">Transmembrane helix</keyword>
<evidence type="ECO:0000256" key="2">
    <source>
        <dbReference type="ARBA" id="ARBA00011738"/>
    </source>
</evidence>
<comment type="function">
    <text evidence="10">The phosphoenolpyruvate-dependent sugar phosphotransferase system (sugar PTS), a major carbohydrate active transport system, catalyzes the phosphorylation of incoming sugar substrates concomitantly with their translocation across the cell membrane. The enzyme II UlaABC PTS system is involved in ascorbate transport.</text>
</comment>